<protein>
    <recommendedName>
        <fullName evidence="6">Peptidylprolyl isomerase</fullName>
    </recommendedName>
</protein>
<dbReference type="PANTHER" id="PTHR11242">
    <property type="entry name" value="ARYL HYDROCARBON RECEPTOR INTERACTING PROTEIN RELATED"/>
    <property type="match status" value="1"/>
</dbReference>
<dbReference type="SUPFAM" id="SSF48452">
    <property type="entry name" value="TPR-like"/>
    <property type="match status" value="1"/>
</dbReference>
<dbReference type="PANTHER" id="PTHR11242:SF0">
    <property type="entry name" value="TPR_REGION DOMAIN-CONTAINING PROTEIN"/>
    <property type="match status" value="1"/>
</dbReference>
<dbReference type="InterPro" id="IPR011990">
    <property type="entry name" value="TPR-like_helical_dom_sf"/>
</dbReference>
<reference evidence="4" key="1">
    <citation type="submission" date="2020-10" db="EMBL/GenBank/DDBJ databases">
        <title>Unveiling of a novel bifunctional photoreceptor, Dualchrome1, isolated from a cosmopolitan green alga.</title>
        <authorList>
            <person name="Suzuki S."/>
            <person name="Kawachi M."/>
        </authorList>
    </citation>
    <scope>NUCLEOTIDE SEQUENCE</scope>
    <source>
        <strain evidence="4">NIES 2893</strain>
    </source>
</reference>
<sequence length="320" mass="34694">MALPPGDSSDSDEEYASARQTPSSFQDLLQEAAKLKTCQLNEIRRTYEGCPSFVQETGLHCEDRACVEARDLPVGDAVTACCTAREEGNLLVKQGDHAGALIRYGDAVSVFRWFEDEGDHRPMRDRVPASARTQGDPECSAAGDVRVALGACYRNSAICLLTLGLPGDALWACNRALELDPNDTKALFRRAKARILLDASGDDGEAISTEVLRSAVADLKKACLLAPKDQQARKEYDQRRKQLHALTREQAAAFGGMFGRAEREGGFYTATEAEEIAAPPPVDARAAKAANDRVAASILEGSYMDEDIGLMRAKDGRLLI</sequence>
<keyword evidence="1" id="KW-0677">Repeat</keyword>
<gene>
    <name evidence="4" type="ORF">PPROV_000730000</name>
</gene>
<dbReference type="AlphaFoldDB" id="A0A830HPA1"/>
<feature type="region of interest" description="Disordered" evidence="3">
    <location>
        <begin position="1"/>
        <end position="23"/>
    </location>
</feature>
<accession>A0A830HPA1</accession>
<evidence type="ECO:0008006" key="6">
    <source>
        <dbReference type="Google" id="ProtNLM"/>
    </source>
</evidence>
<dbReference type="EMBL" id="BNJQ01000021">
    <property type="protein sequence ID" value="GHP08563.1"/>
    <property type="molecule type" value="Genomic_DNA"/>
</dbReference>
<comment type="caution">
    <text evidence="4">The sequence shown here is derived from an EMBL/GenBank/DDBJ whole genome shotgun (WGS) entry which is preliminary data.</text>
</comment>
<dbReference type="Gene3D" id="1.25.40.10">
    <property type="entry name" value="Tetratricopeptide repeat domain"/>
    <property type="match status" value="1"/>
</dbReference>
<evidence type="ECO:0000256" key="1">
    <source>
        <dbReference type="ARBA" id="ARBA00022737"/>
    </source>
</evidence>
<proteinExistence type="predicted"/>
<organism evidence="4 5">
    <name type="scientific">Pycnococcus provasolii</name>
    <dbReference type="NCBI Taxonomy" id="41880"/>
    <lineage>
        <taxon>Eukaryota</taxon>
        <taxon>Viridiplantae</taxon>
        <taxon>Chlorophyta</taxon>
        <taxon>Pseudoscourfieldiophyceae</taxon>
        <taxon>Pseudoscourfieldiales</taxon>
        <taxon>Pycnococcaceae</taxon>
        <taxon>Pycnococcus</taxon>
    </lineage>
</organism>
<keyword evidence="2" id="KW-0802">TPR repeat</keyword>
<evidence type="ECO:0000256" key="2">
    <source>
        <dbReference type="ARBA" id="ARBA00022803"/>
    </source>
</evidence>
<evidence type="ECO:0000256" key="3">
    <source>
        <dbReference type="SAM" id="MobiDB-lite"/>
    </source>
</evidence>
<keyword evidence="5" id="KW-1185">Reference proteome</keyword>
<dbReference type="Proteomes" id="UP000660262">
    <property type="component" value="Unassembled WGS sequence"/>
</dbReference>
<evidence type="ECO:0000313" key="4">
    <source>
        <dbReference type="EMBL" id="GHP08563.1"/>
    </source>
</evidence>
<name>A0A830HPA1_9CHLO</name>
<dbReference type="OrthoDB" id="433738at2759"/>
<evidence type="ECO:0000313" key="5">
    <source>
        <dbReference type="Proteomes" id="UP000660262"/>
    </source>
</evidence>
<dbReference type="InterPro" id="IPR039663">
    <property type="entry name" value="AIP/AIPL1/TTC9"/>
</dbReference>